<evidence type="ECO:0000259" key="5">
    <source>
        <dbReference type="PROSITE" id="PS50146"/>
    </source>
</evidence>
<protein>
    <submittedName>
        <fullName evidence="6">Diacylglycerol kinase</fullName>
    </submittedName>
</protein>
<dbReference type="PANTHER" id="PTHR12358:SF54">
    <property type="entry name" value="SPHINGOSINE KINASE RELATED PROTEIN"/>
    <property type="match status" value="1"/>
</dbReference>
<dbReference type="Gene3D" id="2.60.200.40">
    <property type="match status" value="1"/>
</dbReference>
<evidence type="ECO:0000256" key="1">
    <source>
        <dbReference type="ARBA" id="ARBA00022679"/>
    </source>
</evidence>
<dbReference type="AlphaFoldDB" id="A0A0A7KKR6"/>
<dbReference type="Pfam" id="PF00781">
    <property type="entry name" value="DAGK_cat"/>
    <property type="match status" value="1"/>
</dbReference>
<dbReference type="Gene3D" id="3.40.50.10330">
    <property type="entry name" value="Probable inorganic polyphosphate/atp-NAD kinase, domain 1"/>
    <property type="match status" value="1"/>
</dbReference>
<dbReference type="Proteomes" id="UP000030634">
    <property type="component" value="Chromosome"/>
</dbReference>
<dbReference type="GO" id="GO:0005524">
    <property type="term" value="F:ATP binding"/>
    <property type="evidence" value="ECO:0007669"/>
    <property type="project" value="UniProtKB-KW"/>
</dbReference>
<evidence type="ECO:0000256" key="2">
    <source>
        <dbReference type="ARBA" id="ARBA00022741"/>
    </source>
</evidence>
<dbReference type="Pfam" id="PF19279">
    <property type="entry name" value="YegS_C"/>
    <property type="match status" value="1"/>
</dbReference>
<keyword evidence="1" id="KW-0808">Transferase</keyword>
<dbReference type="InterPro" id="IPR001206">
    <property type="entry name" value="Diacylglycerol_kinase_cat_dom"/>
</dbReference>
<dbReference type="RefSeq" id="WP_039687626.1">
    <property type="nucleotide sequence ID" value="NZ_CP010028.1"/>
</dbReference>
<accession>A0A0A7KKR6</accession>
<dbReference type="PROSITE" id="PS50146">
    <property type="entry name" value="DAGK"/>
    <property type="match status" value="1"/>
</dbReference>
<evidence type="ECO:0000256" key="4">
    <source>
        <dbReference type="ARBA" id="ARBA00022840"/>
    </source>
</evidence>
<dbReference type="InterPro" id="IPR050187">
    <property type="entry name" value="Lipid_Phosphate_FormReg"/>
</dbReference>
<evidence type="ECO:0000313" key="7">
    <source>
        <dbReference type="Proteomes" id="UP000030634"/>
    </source>
</evidence>
<dbReference type="STRING" id="1182571.QR90_15405"/>
<keyword evidence="3 6" id="KW-0418">Kinase</keyword>
<evidence type="ECO:0000313" key="6">
    <source>
        <dbReference type="EMBL" id="AIZ46736.1"/>
    </source>
</evidence>
<keyword evidence="2" id="KW-0547">Nucleotide-binding</keyword>
<dbReference type="InterPro" id="IPR017438">
    <property type="entry name" value="ATP-NAD_kinase_N"/>
</dbReference>
<gene>
    <name evidence="6" type="ORF">QR90_15405</name>
</gene>
<dbReference type="SUPFAM" id="SSF111331">
    <property type="entry name" value="NAD kinase/diacylglycerol kinase-like"/>
    <property type="match status" value="1"/>
</dbReference>
<dbReference type="HOGENOM" id="CLU_045532_3_0_0"/>
<dbReference type="GO" id="GO:0016301">
    <property type="term" value="F:kinase activity"/>
    <property type="evidence" value="ECO:0007669"/>
    <property type="project" value="UniProtKB-KW"/>
</dbReference>
<dbReference type="EMBL" id="CP010028">
    <property type="protein sequence ID" value="AIZ46736.1"/>
    <property type="molecule type" value="Genomic_DNA"/>
</dbReference>
<dbReference type="InterPro" id="IPR045540">
    <property type="entry name" value="YegS/DAGK_C"/>
</dbReference>
<proteinExistence type="predicted"/>
<organism evidence="6 7">
    <name type="scientific">Deinococcus radiopugnans</name>
    <dbReference type="NCBI Taxonomy" id="57497"/>
    <lineage>
        <taxon>Bacteria</taxon>
        <taxon>Thermotogati</taxon>
        <taxon>Deinococcota</taxon>
        <taxon>Deinococci</taxon>
        <taxon>Deinococcales</taxon>
        <taxon>Deinococcaceae</taxon>
        <taxon>Deinococcus</taxon>
    </lineage>
</organism>
<keyword evidence="4" id="KW-0067">ATP-binding</keyword>
<dbReference type="KEGG" id="dsw:QR90_15405"/>
<feature type="domain" description="DAGKc" evidence="5">
    <location>
        <begin position="13"/>
        <end position="140"/>
    </location>
</feature>
<dbReference type="SMART" id="SM00046">
    <property type="entry name" value="DAGKc"/>
    <property type="match status" value="1"/>
</dbReference>
<name>A0A0A7KKR6_9DEIO</name>
<reference evidence="7" key="1">
    <citation type="submission" date="2014-11" db="EMBL/GenBank/DDBJ databases">
        <title>Hymenobacter sp. DG25B genome submission.</title>
        <authorList>
            <person name="Jung H.-Y."/>
            <person name="Kim M.K."/>
            <person name="Srinivasan S."/>
            <person name="Lim S."/>
        </authorList>
    </citation>
    <scope>NUCLEOTIDE SEQUENCE [LARGE SCALE GENOMIC DNA]</scope>
    <source>
        <strain evidence="7">DY59</strain>
    </source>
</reference>
<sequence length="313" mass="31712">MTAHPVPAASPGCAQGAATLIFNAGAGGSGHSSPEALAEALHHAGYRPVYRATDSEADLRAALADVSGPVFVAGGDGTVRAAALHLAGRADVTLGIIPMGTANNVARTLGIAGDPQAVIAAYAGAHAAPFDLGRVTAPWGQDVFLEALGCGLFAEVMAAYDPQQGKSPLRAVGALGEVMRDFTPPPLTLTLDGVAQPPLDCLLLEVMNTPATGPRLPLCSGADPGDGLLNVVRVDARDGEGLLTYAAALAAGDFAQLPSVTSTPARCTEIPYHGQPFHVDGEVRPARPDTFGVVRVEVWAAALRVLVPAGEGG</sequence>
<dbReference type="PANTHER" id="PTHR12358">
    <property type="entry name" value="SPHINGOSINE KINASE"/>
    <property type="match status" value="1"/>
</dbReference>
<dbReference type="InterPro" id="IPR016064">
    <property type="entry name" value="NAD/diacylglycerol_kinase_sf"/>
</dbReference>
<evidence type="ECO:0000256" key="3">
    <source>
        <dbReference type="ARBA" id="ARBA00022777"/>
    </source>
</evidence>